<dbReference type="GO" id="GO:0016705">
    <property type="term" value="F:oxidoreductase activity, acting on paired donors, with incorporation or reduction of molecular oxygen"/>
    <property type="evidence" value="ECO:0007669"/>
    <property type="project" value="InterPro"/>
</dbReference>
<dbReference type="PANTHER" id="PTHR46696">
    <property type="entry name" value="P450, PUTATIVE (EUROFUNG)-RELATED"/>
    <property type="match status" value="1"/>
</dbReference>
<sequence>MTPAVSGPIYRWEVGRKGQLAAAMLQLAPPVMALLRTVRPLLRLGSFWVVTRYDDVLEVFDTDAVYGVPYQPNLQVITASHPFFLGMPDGPEYQAQLATMQAVVLASDLPHLGDEAERLAAARIGAANGRIELVSFVRGVAFDLIARYFGISEPAPGSFALWGSRLFEFQFTGSAQDKAWRAEAEEFAVNFQKHIDRAIAARREVVAAGVSPDDVLGRCLARQAAGAPGYSDVEIRTAILCMIVGGPPQPPMVLPQAIEQLLRRPAWFAAAQQAARLDTPDNNDRLRAIITEAMRFDPLAPGFKRVALSSHELASGTPRARRIPAGATVFAATASAMMDERRVPQPSCFDPDRHAHNYLHFGHGLHECFGRFINHATLHRMVKPLLARPGLRRARGSAGRLEKRGPFAHRLELVFDDDA</sequence>
<dbReference type="Pfam" id="PF00067">
    <property type="entry name" value="p450"/>
    <property type="match status" value="1"/>
</dbReference>
<evidence type="ECO:0000313" key="3">
    <source>
        <dbReference type="EMBL" id="MBB5714578.1"/>
    </source>
</evidence>
<comment type="similarity">
    <text evidence="1 2">Belongs to the cytochrome P450 family.</text>
</comment>
<name>A0A7W9EVK0_9SPHN</name>
<dbReference type="PROSITE" id="PS00086">
    <property type="entry name" value="CYTOCHROME_P450"/>
    <property type="match status" value="1"/>
</dbReference>
<keyword evidence="2" id="KW-0479">Metal-binding</keyword>
<dbReference type="InterPro" id="IPR017972">
    <property type="entry name" value="Cyt_P450_CS"/>
</dbReference>
<dbReference type="InterPro" id="IPR001128">
    <property type="entry name" value="Cyt_P450"/>
</dbReference>
<evidence type="ECO:0000256" key="1">
    <source>
        <dbReference type="ARBA" id="ARBA00010617"/>
    </source>
</evidence>
<keyword evidence="2" id="KW-0408">Iron</keyword>
<dbReference type="PANTHER" id="PTHR46696:SF1">
    <property type="entry name" value="CYTOCHROME P450 YJIB-RELATED"/>
    <property type="match status" value="1"/>
</dbReference>
<accession>A0A7W9EVK0</accession>
<dbReference type="RefSeq" id="WP_184056053.1">
    <property type="nucleotide sequence ID" value="NZ_JACIJK010000004.1"/>
</dbReference>
<reference evidence="3 4" key="1">
    <citation type="submission" date="2020-08" db="EMBL/GenBank/DDBJ databases">
        <title>Genomic Encyclopedia of Type Strains, Phase IV (KMG-IV): sequencing the most valuable type-strain genomes for metagenomic binning, comparative biology and taxonomic classification.</title>
        <authorList>
            <person name="Goeker M."/>
        </authorList>
    </citation>
    <scope>NUCLEOTIDE SEQUENCE [LARGE SCALE GENOMIC DNA]</scope>
    <source>
        <strain evidence="3 4">DSM 100044</strain>
    </source>
</reference>
<evidence type="ECO:0000313" key="4">
    <source>
        <dbReference type="Proteomes" id="UP000546200"/>
    </source>
</evidence>
<keyword evidence="2" id="KW-0503">Monooxygenase</keyword>
<dbReference type="GO" id="GO:0004497">
    <property type="term" value="F:monooxygenase activity"/>
    <property type="evidence" value="ECO:0007669"/>
    <property type="project" value="UniProtKB-KW"/>
</dbReference>
<dbReference type="Proteomes" id="UP000546200">
    <property type="component" value="Unassembled WGS sequence"/>
</dbReference>
<protein>
    <submittedName>
        <fullName evidence="3">Cytochrome P450</fullName>
    </submittedName>
</protein>
<gene>
    <name evidence="3" type="ORF">FHS94_001414</name>
</gene>
<keyword evidence="2" id="KW-0349">Heme</keyword>
<dbReference type="GO" id="GO:0020037">
    <property type="term" value="F:heme binding"/>
    <property type="evidence" value="ECO:0007669"/>
    <property type="project" value="InterPro"/>
</dbReference>
<keyword evidence="4" id="KW-1185">Reference proteome</keyword>
<proteinExistence type="inferred from homology"/>
<dbReference type="Gene3D" id="1.10.630.10">
    <property type="entry name" value="Cytochrome P450"/>
    <property type="match status" value="1"/>
</dbReference>
<evidence type="ECO:0000256" key="2">
    <source>
        <dbReference type="RuleBase" id="RU000461"/>
    </source>
</evidence>
<comment type="caution">
    <text evidence="3">The sequence shown here is derived from an EMBL/GenBank/DDBJ whole genome shotgun (WGS) entry which is preliminary data.</text>
</comment>
<keyword evidence="2" id="KW-0560">Oxidoreductase</keyword>
<dbReference type="SUPFAM" id="SSF48264">
    <property type="entry name" value="Cytochrome P450"/>
    <property type="match status" value="1"/>
</dbReference>
<dbReference type="GO" id="GO:0005506">
    <property type="term" value="F:iron ion binding"/>
    <property type="evidence" value="ECO:0007669"/>
    <property type="project" value="InterPro"/>
</dbReference>
<dbReference type="InterPro" id="IPR036396">
    <property type="entry name" value="Cyt_P450_sf"/>
</dbReference>
<dbReference type="EMBL" id="JACIJK010000004">
    <property type="protein sequence ID" value="MBB5714578.1"/>
    <property type="molecule type" value="Genomic_DNA"/>
</dbReference>
<dbReference type="AlphaFoldDB" id="A0A7W9EVK0"/>
<organism evidence="3 4">
    <name type="scientific">Sphingomonas aerophila</name>
    <dbReference type="NCBI Taxonomy" id="1344948"/>
    <lineage>
        <taxon>Bacteria</taxon>
        <taxon>Pseudomonadati</taxon>
        <taxon>Pseudomonadota</taxon>
        <taxon>Alphaproteobacteria</taxon>
        <taxon>Sphingomonadales</taxon>
        <taxon>Sphingomonadaceae</taxon>
        <taxon>Sphingomonas</taxon>
    </lineage>
</organism>